<dbReference type="EMBL" id="AP024449">
    <property type="protein sequence ID" value="BCS29647.1"/>
    <property type="molecule type" value="Genomic_DNA"/>
</dbReference>
<reference evidence="1" key="1">
    <citation type="submission" date="2021-01" db="EMBL/GenBank/DDBJ databases">
        <authorList>
            <consortium name="Aspergillus puulaauensis MK2 genome sequencing consortium"/>
            <person name="Kazuki M."/>
            <person name="Futagami T."/>
        </authorList>
    </citation>
    <scope>NUCLEOTIDE SEQUENCE</scope>
    <source>
        <strain evidence="1">MK2</strain>
    </source>
</reference>
<dbReference type="PANTHER" id="PTHR39337">
    <property type="entry name" value="BLR5642 PROTEIN"/>
    <property type="match status" value="1"/>
</dbReference>
<reference evidence="1" key="2">
    <citation type="submission" date="2021-02" db="EMBL/GenBank/DDBJ databases">
        <title>Aspergillus puulaauensis MK2 genome sequence.</title>
        <authorList>
            <person name="Futagami T."/>
            <person name="Mori K."/>
            <person name="Kadooka C."/>
            <person name="Tanaka T."/>
        </authorList>
    </citation>
    <scope>NUCLEOTIDE SEQUENCE</scope>
    <source>
        <strain evidence="1">MK2</strain>
    </source>
</reference>
<dbReference type="CDD" id="cd22952">
    <property type="entry name" value="ART10-like"/>
    <property type="match status" value="1"/>
</dbReference>
<dbReference type="RefSeq" id="XP_041561833.1">
    <property type="nucleotide sequence ID" value="XM_041696176.1"/>
</dbReference>
<dbReference type="Proteomes" id="UP000654913">
    <property type="component" value="Chromosome 7"/>
</dbReference>
<organism evidence="1 2">
    <name type="scientific">Aspergillus puulaauensis</name>
    <dbReference type="NCBI Taxonomy" id="1220207"/>
    <lineage>
        <taxon>Eukaryota</taxon>
        <taxon>Fungi</taxon>
        <taxon>Dikarya</taxon>
        <taxon>Ascomycota</taxon>
        <taxon>Pezizomycotina</taxon>
        <taxon>Eurotiomycetes</taxon>
        <taxon>Eurotiomycetidae</taxon>
        <taxon>Eurotiales</taxon>
        <taxon>Aspergillaceae</taxon>
        <taxon>Aspergillus</taxon>
    </lineage>
</organism>
<proteinExistence type="predicted"/>
<evidence type="ECO:0008006" key="3">
    <source>
        <dbReference type="Google" id="ProtNLM"/>
    </source>
</evidence>
<dbReference type="OrthoDB" id="3365616at2759"/>
<dbReference type="Pfam" id="PF04343">
    <property type="entry name" value="DUF488"/>
    <property type="match status" value="1"/>
</dbReference>
<sequence>MLPRLDITGLRNGKAYNLMEPVKGVVHVRPGGRAPVVFKVTVILEGVIRTSLIEKGPTFILGNDMPSVASEDHQLFKLSKVFFHDQNAFSSTFQYTPFDGEYVIPFEMYFPRQTQCAKNPGEPTHRRVTLPPSFDARTTKSGAAARVEYTIRIDVKGSEGDTSFKRAVMLSVAEPPLHLALMSERASHSTLGALDLDWIVREVKMPHLYLPYMPPTLSLEARLPSPILRIGQRLPLQLFVRSPLLQDEAFLLLKLSSLRISLESRTNIMAKARHKSWTTSTDLLNLKSLSKPVSCLAGHEALSNINETISHRVSIPDVAPSFASCTVQRTYSLAVDARFSFRKVSKAQVRNTRSKALSHPPIFTVGHGTRTLDDLIQLLEVASVTKLVDVRSIPRSFTNPQFNRDTLQESSELRSARIEYAWFGASLGGRRNAKQPTLEQHTAIRVAAFRNYAGYMSTPSFKEGLAGLQHLADELHSYRESHVAIMCSETLWWRCHRRMVSDALVVEGWNVQHLGVGKKTMEHTLWDIARIHEGNLIYDGREHLHTKKRKTLPGEPAASQK</sequence>
<protein>
    <recommendedName>
        <fullName evidence="3">Arrestin-like N-terminal domain-containing protein</fullName>
    </recommendedName>
</protein>
<dbReference type="AlphaFoldDB" id="A0A7R7XXP7"/>
<accession>A0A7R7XXP7</accession>
<name>A0A7R7XXP7_9EURO</name>
<dbReference type="PANTHER" id="PTHR39337:SF1">
    <property type="entry name" value="BLR5642 PROTEIN"/>
    <property type="match status" value="1"/>
</dbReference>
<dbReference type="Gene3D" id="2.60.40.640">
    <property type="match status" value="1"/>
</dbReference>
<keyword evidence="2" id="KW-1185">Reference proteome</keyword>
<dbReference type="InterPro" id="IPR007438">
    <property type="entry name" value="DUF488"/>
</dbReference>
<dbReference type="KEGG" id="apuu:APUU_71217S"/>
<dbReference type="GeneID" id="64979644"/>
<evidence type="ECO:0000313" key="2">
    <source>
        <dbReference type="Proteomes" id="UP000654913"/>
    </source>
</evidence>
<dbReference type="InterPro" id="IPR014752">
    <property type="entry name" value="Arrestin-like_C"/>
</dbReference>
<gene>
    <name evidence="1" type="ORF">APUU_71217S</name>
</gene>
<evidence type="ECO:0000313" key="1">
    <source>
        <dbReference type="EMBL" id="BCS29647.1"/>
    </source>
</evidence>